<keyword evidence="6" id="KW-1185">Reference proteome</keyword>
<dbReference type="GeneID" id="107315259"/>
<dbReference type="GO" id="GO:0000981">
    <property type="term" value="F:DNA-binding transcription factor activity, RNA polymerase II-specific"/>
    <property type="evidence" value="ECO:0007669"/>
    <property type="project" value="TreeGrafter"/>
</dbReference>
<organism evidence="5 6">
    <name type="scientific">Coturnix japonica</name>
    <name type="common">Japanese quail</name>
    <name type="synonym">Coturnix coturnix japonica</name>
    <dbReference type="NCBI Taxonomy" id="93934"/>
    <lineage>
        <taxon>Eukaryota</taxon>
        <taxon>Metazoa</taxon>
        <taxon>Chordata</taxon>
        <taxon>Craniata</taxon>
        <taxon>Vertebrata</taxon>
        <taxon>Euteleostomi</taxon>
        <taxon>Archelosauria</taxon>
        <taxon>Archosauria</taxon>
        <taxon>Dinosauria</taxon>
        <taxon>Saurischia</taxon>
        <taxon>Theropoda</taxon>
        <taxon>Coelurosauria</taxon>
        <taxon>Aves</taxon>
        <taxon>Neognathae</taxon>
        <taxon>Galloanserae</taxon>
        <taxon>Galliformes</taxon>
        <taxon>Phasianidae</taxon>
        <taxon>Perdicinae</taxon>
        <taxon>Coturnix</taxon>
    </lineage>
</organism>
<dbReference type="InterPro" id="IPR051440">
    <property type="entry name" value="Goosecoid-like_HB"/>
</dbReference>
<reference evidence="5" key="2">
    <citation type="submission" date="2025-08" db="UniProtKB">
        <authorList>
            <consortium name="Ensembl"/>
        </authorList>
    </citation>
    <scope>IDENTIFICATION</scope>
</reference>
<accession>A0A8C2Y5M5</accession>
<dbReference type="CTD" id="145258"/>
<comment type="subcellular location">
    <subcellularLocation>
        <location evidence="1">Nucleus</location>
    </subcellularLocation>
</comment>
<feature type="region of interest" description="Disordered" evidence="4">
    <location>
        <begin position="91"/>
        <end position="115"/>
    </location>
</feature>
<dbReference type="GO" id="GO:0000978">
    <property type="term" value="F:RNA polymerase II cis-regulatory region sequence-specific DNA binding"/>
    <property type="evidence" value="ECO:0007669"/>
    <property type="project" value="TreeGrafter"/>
</dbReference>
<dbReference type="KEGG" id="cjo:107315259"/>
<dbReference type="GO" id="GO:0005634">
    <property type="term" value="C:nucleus"/>
    <property type="evidence" value="ECO:0007669"/>
    <property type="project" value="UniProtKB-SubCell"/>
</dbReference>
<protein>
    <submittedName>
        <fullName evidence="5">Goosecoid homeobox</fullName>
    </submittedName>
</protein>
<feature type="compositionally biased region" description="Low complexity" evidence="4">
    <location>
        <begin position="91"/>
        <end position="111"/>
    </location>
</feature>
<dbReference type="OrthoDB" id="6159439at2759"/>
<feature type="region of interest" description="Disordered" evidence="4">
    <location>
        <begin position="319"/>
        <end position="364"/>
    </location>
</feature>
<proteinExistence type="inferred from homology"/>
<dbReference type="Ensembl" id="ENSCJPT00005004131.1">
    <property type="protein sequence ID" value="ENSCJPP00005002293.1"/>
    <property type="gene ID" value="ENSCJPG00005002492.1"/>
</dbReference>
<dbReference type="RefSeq" id="XP_015720899.1">
    <property type="nucleotide sequence ID" value="XM_015865413.2"/>
</dbReference>
<keyword evidence="3" id="KW-0217">Developmental protein</keyword>
<comment type="similarity">
    <text evidence="2">Belongs to the paired homeobox family. Bicoid subfamily.</text>
</comment>
<evidence type="ECO:0000313" key="6">
    <source>
        <dbReference type="Proteomes" id="UP000694412"/>
    </source>
</evidence>
<evidence type="ECO:0000256" key="2">
    <source>
        <dbReference type="ARBA" id="ARBA00006503"/>
    </source>
</evidence>
<gene>
    <name evidence="5" type="primary">GSC</name>
</gene>
<evidence type="ECO:0000313" key="5">
    <source>
        <dbReference type="Ensembl" id="ENSCJPP00005002293.1"/>
    </source>
</evidence>
<reference evidence="5" key="1">
    <citation type="submission" date="2015-11" db="EMBL/GenBank/DDBJ databases">
        <authorList>
            <consortium name="International Coturnix japonica Genome Analysis Consortium"/>
            <person name="Warren W."/>
            <person name="Burt D.W."/>
            <person name="Antin P.B."/>
            <person name="Lanford R."/>
            <person name="Gros J."/>
            <person name="Wilson R.K."/>
        </authorList>
    </citation>
    <scope>NUCLEOTIDE SEQUENCE [LARGE SCALE GENOMIC DNA]</scope>
</reference>
<reference evidence="5" key="3">
    <citation type="submission" date="2025-09" db="UniProtKB">
        <authorList>
            <consortium name="Ensembl"/>
        </authorList>
    </citation>
    <scope>IDENTIFICATION</scope>
</reference>
<dbReference type="PANTHER" id="PTHR46643">
    <property type="entry name" value="HOMEOBOX PROTEIN GOOSECOID-RELATED"/>
    <property type="match status" value="1"/>
</dbReference>
<evidence type="ECO:0000256" key="3">
    <source>
        <dbReference type="ARBA" id="ARBA00022473"/>
    </source>
</evidence>
<evidence type="ECO:0000256" key="1">
    <source>
        <dbReference type="ARBA" id="ARBA00004123"/>
    </source>
</evidence>
<dbReference type="AlphaFoldDB" id="A0A8C2Y5M5"/>
<dbReference type="Proteomes" id="UP000694412">
    <property type="component" value="Chromosome 5"/>
</dbReference>
<evidence type="ECO:0000256" key="4">
    <source>
        <dbReference type="SAM" id="MobiDB-lite"/>
    </source>
</evidence>
<sequence length="378" mass="40035">MTSPEYKKGKRFGWIILRAALRAEISKQARVEGGKFQGWILRTHTHTHTHTHAHAHTLCPISALRKSSALFSPIPFQNFSRKFRFRVSPASPLPSTTTTTAAAASGSTSLPRPVPGPRCGMPASMFSIDNILAARPRCKDSVLLPPSAAPVVFPSLHGDSLYGSASDYGGFYSRAVAPGSALPAVGGSRLGYNNYYYGQLHVPASPVGPSCCGAVPPLGAQQCSCVPPAGKGALGGDGEEWALFVVERRSHARSLPSSRLSVRRLRGRWVGADVPCSPSDVALHERRHFVPDGAAVTQPAALPAEKTAPDYLHRRAARSAGEPLPGNEISGRGHQGTAGEEGALKRGKSGGLVQKPPGEMEEAKTVVFRGVGKCTKME</sequence>
<name>A0A8C2Y5M5_COTJA</name>
<dbReference type="PANTHER" id="PTHR46643:SF2">
    <property type="entry name" value="HOMEOBOX PROTEIN GOOSECOID"/>
    <property type="match status" value="1"/>
</dbReference>
<dbReference type="GeneTree" id="ENSGT00960000191796"/>